<feature type="chain" id="PRO_5017327512" description="Immunoglobulin V-set domain-containing protein" evidence="4">
    <location>
        <begin position="18"/>
        <end position="127"/>
    </location>
</feature>
<dbReference type="GO" id="GO:0002250">
    <property type="term" value="P:adaptive immune response"/>
    <property type="evidence" value="ECO:0007669"/>
    <property type="project" value="UniProtKB-KW"/>
</dbReference>
<organism evidence="5 6">
    <name type="scientific">Xiphophorus couchianus</name>
    <name type="common">Monterrey platyfish</name>
    <dbReference type="NCBI Taxonomy" id="32473"/>
    <lineage>
        <taxon>Eukaryota</taxon>
        <taxon>Metazoa</taxon>
        <taxon>Chordata</taxon>
        <taxon>Craniata</taxon>
        <taxon>Vertebrata</taxon>
        <taxon>Euteleostomi</taxon>
        <taxon>Actinopterygii</taxon>
        <taxon>Neopterygii</taxon>
        <taxon>Teleostei</taxon>
        <taxon>Neoteleostei</taxon>
        <taxon>Acanthomorphata</taxon>
        <taxon>Ovalentaria</taxon>
        <taxon>Atherinomorphae</taxon>
        <taxon>Cyprinodontiformes</taxon>
        <taxon>Poeciliidae</taxon>
        <taxon>Poeciliinae</taxon>
        <taxon>Xiphophorus</taxon>
    </lineage>
</organism>
<dbReference type="PANTHER" id="PTHR19367:SF18">
    <property type="entry name" value="T CELL RECEPTOR ALPHA VARIABLE 16"/>
    <property type="match status" value="1"/>
</dbReference>
<keyword evidence="2" id="KW-1064">Adaptive immunity</keyword>
<dbReference type="AlphaFoldDB" id="A0A3B5LLL1"/>
<dbReference type="GeneTree" id="ENSGT01120000272686"/>
<dbReference type="InterPro" id="IPR051287">
    <property type="entry name" value="TCR_variable_region"/>
</dbReference>
<dbReference type="SUPFAM" id="SSF48726">
    <property type="entry name" value="Immunoglobulin"/>
    <property type="match status" value="1"/>
</dbReference>
<evidence type="ECO:0000313" key="6">
    <source>
        <dbReference type="Proteomes" id="UP000261380"/>
    </source>
</evidence>
<dbReference type="InterPro" id="IPR013783">
    <property type="entry name" value="Ig-like_fold"/>
</dbReference>
<keyword evidence="6" id="KW-1185">Reference proteome</keyword>
<keyword evidence="3" id="KW-0393">Immunoglobulin domain</keyword>
<dbReference type="PANTHER" id="PTHR19367">
    <property type="entry name" value="T-CELL RECEPTOR ALPHA CHAIN V REGION"/>
    <property type="match status" value="1"/>
</dbReference>
<reference evidence="5" key="2">
    <citation type="submission" date="2025-09" db="UniProtKB">
        <authorList>
            <consortium name="Ensembl"/>
        </authorList>
    </citation>
    <scope>IDENTIFICATION</scope>
</reference>
<evidence type="ECO:0000313" key="5">
    <source>
        <dbReference type="Ensembl" id="ENSXCOP00000011832.1"/>
    </source>
</evidence>
<reference evidence="5" key="1">
    <citation type="submission" date="2025-08" db="UniProtKB">
        <authorList>
            <consortium name="Ensembl"/>
        </authorList>
    </citation>
    <scope>IDENTIFICATION</scope>
</reference>
<keyword evidence="1 4" id="KW-0732">Signal</keyword>
<evidence type="ECO:0000256" key="2">
    <source>
        <dbReference type="ARBA" id="ARBA00023130"/>
    </source>
</evidence>
<dbReference type="InterPro" id="IPR036179">
    <property type="entry name" value="Ig-like_dom_sf"/>
</dbReference>
<evidence type="ECO:0008006" key="7">
    <source>
        <dbReference type="Google" id="ProtNLM"/>
    </source>
</evidence>
<evidence type="ECO:0000256" key="1">
    <source>
        <dbReference type="ARBA" id="ARBA00022729"/>
    </source>
</evidence>
<accession>A0A3B5LLL1</accession>
<evidence type="ECO:0000256" key="4">
    <source>
        <dbReference type="SAM" id="SignalP"/>
    </source>
</evidence>
<dbReference type="Ensembl" id="ENSXCOT00000011968.1">
    <property type="protein sequence ID" value="ENSXCOP00000011832.1"/>
    <property type="gene ID" value="ENSXCOG00000008949.1"/>
</dbReference>
<protein>
    <recommendedName>
        <fullName evidence="7">Immunoglobulin V-set domain-containing protein</fullName>
    </recommendedName>
</protein>
<feature type="signal peptide" evidence="4">
    <location>
        <begin position="1"/>
        <end position="17"/>
    </location>
</feature>
<name>A0A3B5LLL1_9TELE</name>
<dbReference type="Gene3D" id="2.60.40.10">
    <property type="entry name" value="Immunoglobulins"/>
    <property type="match status" value="1"/>
</dbReference>
<keyword evidence="2" id="KW-0391">Immunity</keyword>
<proteinExistence type="predicted"/>
<evidence type="ECO:0000256" key="3">
    <source>
        <dbReference type="ARBA" id="ARBA00023319"/>
    </source>
</evidence>
<sequence length="127" mass="14625">YLLSLNLTFCLCSGVICQHVTPVKDEKSGSADSPVSLSCNYSKGAADYFFWYRQHPGKPPEFLTFNTEVEETQKESQSRLSGRRKFWKCQYGWLSQTIYQLLKNLLVTVCPLNWSVGWHYFCIPAVL</sequence>
<dbReference type="Proteomes" id="UP000261380">
    <property type="component" value="Unplaced"/>
</dbReference>